<sequence>MIAPILQIMDTVVPAAAPAAGGAPSGPIFEAELTAVPVPPVILAVEVAVRPVEGLARDQALSSGPGFLPELAPMLAEPTGLLLPETDETAMPETTEVDPGMPFVAPDPSVVPGPPPDPQTGETTSAVVQVSEPEKEQDVRAEPDAPAGHTLEKDVSSQKVVSSDVAQVLRSAIAPASDDHGNAAPAPAPLTTRDEPPTAATELAHGDSSASPPGMRGPTGAMTGPVQPEGVPAHEGAIEIHPLRAQVGSVAFDRDEVDGPSWPAPLAPVGGQPLIQARDPAVQCGISDQAEASGRQVASTPQIVAEPWTGPESAVAQVANPPLDLGVVPPRDPAAARLLAAAAPDRILSGASVSTTLPLSHGGARDVEPRALTRPEVDLPTSAEIRIRAGGLVAEAPAEGPVAPISEVRPKAGQGDPPQSDRLTEPTGQGMESPRPDRAERSLPDTRGADHPTFETAAEPEPSFDGAEPSGGFGAMDRPSASVDQPRRLVLAAAPAPAADPALREGVEVAQQENAALEVTLRPEELGRVTMTMAQEGDSLRVLVQAERADTLDLLRRNSDQLGAELRQAGFSGASFSFGGRDGEPPPRPRPAMENRLQPSPVSAAPSGVPQTGLDLRI</sequence>
<name>A0A285CQ59_9RHOB</name>
<feature type="compositionally biased region" description="Basic and acidic residues" evidence="1">
    <location>
        <begin position="132"/>
        <end position="143"/>
    </location>
</feature>
<protein>
    <submittedName>
        <fullName evidence="3">Flagellar hook-length control protein FliK</fullName>
    </submittedName>
</protein>
<accession>A0A285CQ59</accession>
<dbReference type="Gene3D" id="3.30.750.140">
    <property type="match status" value="1"/>
</dbReference>
<dbReference type="Proteomes" id="UP000219467">
    <property type="component" value="Unassembled WGS sequence"/>
</dbReference>
<feature type="region of interest" description="Disordered" evidence="1">
    <location>
        <begin position="106"/>
        <end position="232"/>
    </location>
</feature>
<dbReference type="Pfam" id="PF02120">
    <property type="entry name" value="Flg_hook"/>
    <property type="match status" value="1"/>
</dbReference>
<gene>
    <name evidence="3" type="ORF">SAMN05878503_104177</name>
</gene>
<keyword evidence="4" id="KW-1185">Reference proteome</keyword>
<evidence type="ECO:0000313" key="3">
    <source>
        <dbReference type="EMBL" id="SNX69710.1"/>
    </source>
</evidence>
<dbReference type="InterPro" id="IPR021136">
    <property type="entry name" value="Flagellar_hook_control-like_C"/>
</dbReference>
<proteinExistence type="predicted"/>
<keyword evidence="3" id="KW-0969">Cilium</keyword>
<feature type="compositionally biased region" description="Basic and acidic residues" evidence="1">
    <location>
        <begin position="581"/>
        <end position="593"/>
    </location>
</feature>
<dbReference type="AlphaFoldDB" id="A0A285CQ59"/>
<evidence type="ECO:0000256" key="1">
    <source>
        <dbReference type="SAM" id="MobiDB-lite"/>
    </source>
</evidence>
<keyword evidence="3" id="KW-0282">Flagellum</keyword>
<reference evidence="4" key="1">
    <citation type="submission" date="2017-08" db="EMBL/GenBank/DDBJ databases">
        <authorList>
            <person name="Varghese N."/>
            <person name="Submissions S."/>
        </authorList>
    </citation>
    <scope>NUCLEOTIDE SEQUENCE [LARGE SCALE GENOMIC DNA]</scope>
    <source>
        <strain evidence="4">JA234</strain>
    </source>
</reference>
<keyword evidence="3" id="KW-0966">Cell projection</keyword>
<evidence type="ECO:0000259" key="2">
    <source>
        <dbReference type="Pfam" id="PF02120"/>
    </source>
</evidence>
<feature type="region of interest" description="Disordered" evidence="1">
    <location>
        <begin position="572"/>
        <end position="618"/>
    </location>
</feature>
<feature type="domain" description="Flagellar hook-length control protein-like C-terminal" evidence="2">
    <location>
        <begin position="510"/>
        <end position="583"/>
    </location>
</feature>
<dbReference type="EMBL" id="OAOQ01000004">
    <property type="protein sequence ID" value="SNX69710.1"/>
    <property type="molecule type" value="Genomic_DNA"/>
</dbReference>
<dbReference type="InterPro" id="IPR038610">
    <property type="entry name" value="FliK-like_C_sf"/>
</dbReference>
<feature type="region of interest" description="Disordered" evidence="1">
    <location>
        <begin position="355"/>
        <end position="377"/>
    </location>
</feature>
<evidence type="ECO:0000313" key="4">
    <source>
        <dbReference type="Proteomes" id="UP000219467"/>
    </source>
</evidence>
<feature type="compositionally biased region" description="Basic and acidic residues" evidence="1">
    <location>
        <begin position="363"/>
        <end position="377"/>
    </location>
</feature>
<feature type="compositionally biased region" description="Low complexity" evidence="1">
    <location>
        <begin position="157"/>
        <end position="168"/>
    </location>
</feature>
<organism evidence="3 4">
    <name type="scientific">Cereibacter ovatus</name>
    <dbReference type="NCBI Taxonomy" id="439529"/>
    <lineage>
        <taxon>Bacteria</taxon>
        <taxon>Pseudomonadati</taxon>
        <taxon>Pseudomonadota</taxon>
        <taxon>Alphaproteobacteria</taxon>
        <taxon>Rhodobacterales</taxon>
        <taxon>Paracoccaceae</taxon>
        <taxon>Cereibacter</taxon>
    </lineage>
</organism>
<feature type="compositionally biased region" description="Basic and acidic residues" evidence="1">
    <location>
        <begin position="434"/>
        <end position="453"/>
    </location>
</feature>
<feature type="compositionally biased region" description="Pro residues" evidence="1">
    <location>
        <begin position="109"/>
        <end position="118"/>
    </location>
</feature>
<feature type="compositionally biased region" description="Low complexity" evidence="1">
    <location>
        <begin position="599"/>
        <end position="610"/>
    </location>
</feature>
<feature type="region of interest" description="Disordered" evidence="1">
    <location>
        <begin position="398"/>
        <end position="483"/>
    </location>
</feature>
<dbReference type="CDD" id="cd17470">
    <property type="entry name" value="T3SS_Flik_C"/>
    <property type="match status" value="1"/>
</dbReference>